<sequence length="193" mass="20834">MPEPINVLFAQVTTLPLYLAALVVSERSLARREQVARTLDRYRPARLTCEGVTATAGRPRTWITALLLCTLTCAVFGVRFGEHLRARTLVSAQPADVGPVTVLNTAGAQVGQISSRGLLRPGEIVCPSITVHFTAPDGTVLPLQIETNSNTPLLPSSTGNIIENAWVCDEYAAHPPSAPLPDSLRATWQQTRE</sequence>
<dbReference type="EMBL" id="BMOR01000038">
    <property type="protein sequence ID" value="GGN47294.1"/>
    <property type="molecule type" value="Genomic_DNA"/>
</dbReference>
<gene>
    <name evidence="1" type="ORF">GCM10010842_38660</name>
</gene>
<keyword evidence="2" id="KW-1185">Reference proteome</keyword>
<dbReference type="Proteomes" id="UP000645517">
    <property type="component" value="Unassembled WGS sequence"/>
</dbReference>
<name>A0ABQ2JL13_9DEIO</name>
<comment type="caution">
    <text evidence="1">The sequence shown here is derived from an EMBL/GenBank/DDBJ whole genome shotgun (WGS) entry which is preliminary data.</text>
</comment>
<dbReference type="RefSeq" id="WP_189059605.1">
    <property type="nucleotide sequence ID" value="NZ_BMOR01000038.1"/>
</dbReference>
<accession>A0ABQ2JL13</accession>
<proteinExistence type="predicted"/>
<evidence type="ECO:0000313" key="2">
    <source>
        <dbReference type="Proteomes" id="UP000645517"/>
    </source>
</evidence>
<evidence type="ECO:0000313" key="1">
    <source>
        <dbReference type="EMBL" id="GGN47294.1"/>
    </source>
</evidence>
<reference evidence="2" key="1">
    <citation type="journal article" date="2019" name="Int. J. Syst. Evol. Microbiol.">
        <title>The Global Catalogue of Microorganisms (GCM) 10K type strain sequencing project: providing services to taxonomists for standard genome sequencing and annotation.</title>
        <authorList>
            <consortium name="The Broad Institute Genomics Platform"/>
            <consortium name="The Broad Institute Genome Sequencing Center for Infectious Disease"/>
            <person name="Wu L."/>
            <person name="Ma J."/>
        </authorList>
    </citation>
    <scope>NUCLEOTIDE SEQUENCE [LARGE SCALE GENOMIC DNA]</scope>
    <source>
        <strain evidence="2">JCM 16918</strain>
    </source>
</reference>
<organism evidence="1 2">
    <name type="scientific">Deinococcus daejeonensis</name>
    <dbReference type="NCBI Taxonomy" id="1007098"/>
    <lineage>
        <taxon>Bacteria</taxon>
        <taxon>Thermotogati</taxon>
        <taxon>Deinococcota</taxon>
        <taxon>Deinococci</taxon>
        <taxon>Deinococcales</taxon>
        <taxon>Deinococcaceae</taxon>
        <taxon>Deinococcus</taxon>
    </lineage>
</organism>
<protein>
    <submittedName>
        <fullName evidence="1">Uncharacterized protein</fullName>
    </submittedName>
</protein>